<keyword evidence="4" id="KW-0131">Cell cycle</keyword>
<evidence type="ECO:0000256" key="2">
    <source>
        <dbReference type="ARBA" id="ARBA00010274"/>
    </source>
</evidence>
<feature type="compositionally biased region" description="Acidic residues" evidence="5">
    <location>
        <begin position="125"/>
        <end position="135"/>
    </location>
</feature>
<protein>
    <recommendedName>
        <fullName evidence="6">Cyclin-dependent kinase inhibitor domain-containing protein</fullName>
    </recommendedName>
</protein>
<dbReference type="InterPro" id="IPR044898">
    <property type="entry name" value="CDI_dom_sf"/>
</dbReference>
<dbReference type="AlphaFoldDB" id="A0AAP0MYU6"/>
<feature type="domain" description="Cyclin-dependent kinase inhibitor" evidence="6">
    <location>
        <begin position="157"/>
        <end position="198"/>
    </location>
</feature>
<dbReference type="EMBL" id="JBCGBO010000001">
    <property type="protein sequence ID" value="KAK9228266.1"/>
    <property type="molecule type" value="Genomic_DNA"/>
</dbReference>
<comment type="similarity">
    <text evidence="2">Belongs to the CDI family. ICK/KRP subfamily.</text>
</comment>
<name>A0AAP0MYU6_9ROSI</name>
<evidence type="ECO:0000256" key="4">
    <source>
        <dbReference type="ARBA" id="ARBA00023306"/>
    </source>
</evidence>
<dbReference type="Pfam" id="PF02234">
    <property type="entry name" value="CDI"/>
    <property type="match status" value="1"/>
</dbReference>
<feature type="region of interest" description="Disordered" evidence="5">
    <location>
        <begin position="123"/>
        <end position="157"/>
    </location>
</feature>
<dbReference type="GO" id="GO:0051726">
    <property type="term" value="P:regulation of cell cycle"/>
    <property type="evidence" value="ECO:0007669"/>
    <property type="project" value="InterPro"/>
</dbReference>
<comment type="caution">
    <text evidence="7">The sequence shown here is derived from an EMBL/GenBank/DDBJ whole genome shotgun (WGS) entry which is preliminary data.</text>
</comment>
<accession>A0AAP0MYU6</accession>
<organism evidence="7 8">
    <name type="scientific">Citrus x changshan-huyou</name>
    <dbReference type="NCBI Taxonomy" id="2935761"/>
    <lineage>
        <taxon>Eukaryota</taxon>
        <taxon>Viridiplantae</taxon>
        <taxon>Streptophyta</taxon>
        <taxon>Embryophyta</taxon>
        <taxon>Tracheophyta</taxon>
        <taxon>Spermatophyta</taxon>
        <taxon>Magnoliopsida</taxon>
        <taxon>eudicotyledons</taxon>
        <taxon>Gunneridae</taxon>
        <taxon>Pentapetalae</taxon>
        <taxon>rosids</taxon>
        <taxon>malvids</taxon>
        <taxon>Sapindales</taxon>
        <taxon>Rutaceae</taxon>
        <taxon>Aurantioideae</taxon>
        <taxon>Citrus</taxon>
    </lineage>
</organism>
<dbReference type="Gene3D" id="4.10.365.10">
    <property type="entry name" value="p27"/>
    <property type="match status" value="1"/>
</dbReference>
<dbReference type="GO" id="GO:0004861">
    <property type="term" value="F:cyclin-dependent protein serine/threonine kinase inhibitor activity"/>
    <property type="evidence" value="ECO:0007669"/>
    <property type="project" value="InterPro"/>
</dbReference>
<evidence type="ECO:0000259" key="6">
    <source>
        <dbReference type="Pfam" id="PF02234"/>
    </source>
</evidence>
<gene>
    <name evidence="7" type="ORF">WN944_021215</name>
</gene>
<keyword evidence="8" id="KW-1185">Reference proteome</keyword>
<reference evidence="7 8" key="1">
    <citation type="submission" date="2024-05" db="EMBL/GenBank/DDBJ databases">
        <title>Haplotype-resolved chromosome-level genome assembly of Huyou (Citrus changshanensis).</title>
        <authorList>
            <person name="Miao C."/>
            <person name="Chen W."/>
            <person name="Wu Y."/>
            <person name="Wang L."/>
            <person name="Zhao S."/>
            <person name="Grierson D."/>
            <person name="Xu C."/>
            <person name="Chen K."/>
        </authorList>
    </citation>
    <scope>NUCLEOTIDE SEQUENCE [LARGE SCALE GENOMIC DNA]</scope>
    <source>
        <strain evidence="7">01-14</strain>
        <tissue evidence="7">Leaf</tissue>
    </source>
</reference>
<evidence type="ECO:0000256" key="5">
    <source>
        <dbReference type="SAM" id="MobiDB-lite"/>
    </source>
</evidence>
<dbReference type="Proteomes" id="UP001428341">
    <property type="component" value="Unassembled WGS sequence"/>
</dbReference>
<evidence type="ECO:0000256" key="3">
    <source>
        <dbReference type="ARBA" id="ARBA00023013"/>
    </source>
</evidence>
<sequence>MEVARVGVRTRTRARAEALAAATSSKLAKRRKLECDEVKSFASYIQLRNRTIDTGEKTSTENRCSSPGLELSDHDRVSTSCCSSHGSSERIEFVDLKDESGDVEAETSTYYGCRERRDATLSSELEAEAGEESDSLDSTAKPSSEANSRRRSTVENMPAKSEIEDFFAEAEKKLVKQFSQKYNFDFVKEEPMEGRYKWLVSRTGKEALRLRERFPQVTKWNCQICEEQNASASNIANGNPPRLLVLMQARPRHPFMQGENAEADKNIYNALVFNDELIKSAVTFNEQGAGGFGYGRGTVVELGAGTGYGYGSGSSGSGIGYGAGSGGGSGSTGIGYGAGSGSGGGTGVGQGSGSGYASGCGTGTQ</sequence>
<feature type="region of interest" description="Disordered" evidence="5">
    <location>
        <begin position="57"/>
        <end position="85"/>
    </location>
</feature>
<evidence type="ECO:0000313" key="7">
    <source>
        <dbReference type="EMBL" id="KAK9228266.1"/>
    </source>
</evidence>
<dbReference type="InterPro" id="IPR003175">
    <property type="entry name" value="CDI_dom"/>
</dbReference>
<dbReference type="InterPro" id="IPR044275">
    <property type="entry name" value="KRP"/>
</dbReference>
<comment type="subcellular location">
    <subcellularLocation>
        <location evidence="1">Nucleus</location>
        <location evidence="1">Nucleoplasm</location>
    </subcellularLocation>
</comment>
<evidence type="ECO:0000313" key="8">
    <source>
        <dbReference type="Proteomes" id="UP001428341"/>
    </source>
</evidence>
<proteinExistence type="inferred from homology"/>
<dbReference type="PANTHER" id="PTHR46776">
    <property type="entry name" value="CYCLIN-DEPENDENT KINASE INHIBITOR 4-RELATED"/>
    <property type="match status" value="1"/>
</dbReference>
<keyword evidence="3" id="KW-0649">Protein kinase inhibitor</keyword>
<dbReference type="GO" id="GO:0005654">
    <property type="term" value="C:nucleoplasm"/>
    <property type="evidence" value="ECO:0007669"/>
    <property type="project" value="UniProtKB-SubCell"/>
</dbReference>
<evidence type="ECO:0000256" key="1">
    <source>
        <dbReference type="ARBA" id="ARBA00004642"/>
    </source>
</evidence>